<dbReference type="InterPro" id="IPR003673">
    <property type="entry name" value="CoA-Trfase_fam_III"/>
</dbReference>
<comment type="similarity">
    <text evidence="1">Belongs to the CoA-transferase III family.</text>
</comment>
<dbReference type="GO" id="GO:0008206">
    <property type="term" value="P:bile acid metabolic process"/>
    <property type="evidence" value="ECO:0007669"/>
    <property type="project" value="TreeGrafter"/>
</dbReference>
<dbReference type="PANTHER" id="PTHR48228">
    <property type="entry name" value="SUCCINYL-COA--D-CITRAMALATE COA-TRANSFERASE"/>
    <property type="match status" value="1"/>
</dbReference>
<protein>
    <submittedName>
        <fullName evidence="2">Alpha-methylacyl-CoA racemase (inferred by orthology to a human protein)</fullName>
    </submittedName>
</protein>
<dbReference type="Pfam" id="PF02515">
    <property type="entry name" value="CoA_transf_3"/>
    <property type="match status" value="1"/>
</dbReference>
<dbReference type="GO" id="GO:0008111">
    <property type="term" value="F:alpha-methylacyl-CoA racemase activity"/>
    <property type="evidence" value="ECO:0007669"/>
    <property type="project" value="TreeGrafter"/>
</dbReference>
<dbReference type="SUPFAM" id="SSF89796">
    <property type="entry name" value="CoA-transferase family III (CaiB/BaiF)"/>
    <property type="match status" value="1"/>
</dbReference>
<accession>A0A0M3JFC6</accession>
<evidence type="ECO:0000313" key="2">
    <source>
        <dbReference type="WBParaSite" id="ASIM_0000632601-mRNA-1"/>
    </source>
</evidence>
<dbReference type="AlphaFoldDB" id="A0A0M3JFC6"/>
<dbReference type="GO" id="GO:0005739">
    <property type="term" value="C:mitochondrion"/>
    <property type="evidence" value="ECO:0007669"/>
    <property type="project" value="TreeGrafter"/>
</dbReference>
<proteinExistence type="inferred from homology"/>
<sequence>LLPYRLARGKTIKVVNLERAKDIKHVRNMCLESDVLLDPYRPGVIEKVGLNPLELLKENEKLIVARITGFGQTGELAQRFGRELNYVALSGKLLSMLLFH</sequence>
<dbReference type="InterPro" id="IPR023606">
    <property type="entry name" value="CoA-Trfase_III_dom_1_sf"/>
</dbReference>
<reference evidence="2" key="1">
    <citation type="submission" date="2017-02" db="UniProtKB">
        <authorList>
            <consortium name="WormBaseParasite"/>
        </authorList>
    </citation>
    <scope>IDENTIFICATION</scope>
</reference>
<name>A0A0M3JFC6_ANISI</name>
<organism evidence="2">
    <name type="scientific">Anisakis simplex</name>
    <name type="common">Herring worm</name>
    <dbReference type="NCBI Taxonomy" id="6269"/>
    <lineage>
        <taxon>Eukaryota</taxon>
        <taxon>Metazoa</taxon>
        <taxon>Ecdysozoa</taxon>
        <taxon>Nematoda</taxon>
        <taxon>Chromadorea</taxon>
        <taxon>Rhabditida</taxon>
        <taxon>Spirurina</taxon>
        <taxon>Ascaridomorpha</taxon>
        <taxon>Ascaridoidea</taxon>
        <taxon>Anisakidae</taxon>
        <taxon>Anisakis</taxon>
        <taxon>Anisakis simplex complex</taxon>
    </lineage>
</organism>
<dbReference type="Gene3D" id="3.40.50.10540">
    <property type="entry name" value="Crotonobetainyl-coa:carnitine coa-transferase, domain 1"/>
    <property type="match status" value="1"/>
</dbReference>
<evidence type="ECO:0000256" key="1">
    <source>
        <dbReference type="ARBA" id="ARBA00008383"/>
    </source>
</evidence>
<dbReference type="WBParaSite" id="ASIM_0000632601-mRNA-1">
    <property type="protein sequence ID" value="ASIM_0000632601-mRNA-1"/>
    <property type="gene ID" value="ASIM_0000632601"/>
</dbReference>
<dbReference type="InterPro" id="IPR050509">
    <property type="entry name" value="CoA-transferase_III"/>
</dbReference>
<dbReference type="PANTHER" id="PTHR48228:SF5">
    <property type="entry name" value="ALPHA-METHYLACYL-COA RACEMASE"/>
    <property type="match status" value="1"/>
</dbReference>